<dbReference type="GO" id="GO:0005886">
    <property type="term" value="C:plasma membrane"/>
    <property type="evidence" value="ECO:0007669"/>
    <property type="project" value="TreeGrafter"/>
</dbReference>
<dbReference type="GO" id="GO:0048791">
    <property type="term" value="P:calcium ion-regulated exocytosis of neurotransmitter"/>
    <property type="evidence" value="ECO:0007669"/>
    <property type="project" value="TreeGrafter"/>
</dbReference>
<dbReference type="Pfam" id="PF00168">
    <property type="entry name" value="C2"/>
    <property type="match status" value="2"/>
</dbReference>
<organism evidence="4 5">
    <name type="scientific">Ditylenchus dipsaci</name>
    <dbReference type="NCBI Taxonomy" id="166011"/>
    <lineage>
        <taxon>Eukaryota</taxon>
        <taxon>Metazoa</taxon>
        <taxon>Ecdysozoa</taxon>
        <taxon>Nematoda</taxon>
        <taxon>Chromadorea</taxon>
        <taxon>Rhabditida</taxon>
        <taxon>Tylenchina</taxon>
        <taxon>Tylenchomorpha</taxon>
        <taxon>Sphaerularioidea</taxon>
        <taxon>Anguinidae</taxon>
        <taxon>Anguininae</taxon>
        <taxon>Ditylenchus</taxon>
    </lineage>
</organism>
<dbReference type="GO" id="GO:0098793">
    <property type="term" value="C:presynapse"/>
    <property type="evidence" value="ECO:0007669"/>
    <property type="project" value="GOC"/>
</dbReference>
<dbReference type="Proteomes" id="UP000887574">
    <property type="component" value="Unplaced"/>
</dbReference>
<dbReference type="PANTHER" id="PTHR10024">
    <property type="entry name" value="SYNAPTOTAGMIN"/>
    <property type="match status" value="1"/>
</dbReference>
<dbReference type="GO" id="GO:0005509">
    <property type="term" value="F:calcium ion binding"/>
    <property type="evidence" value="ECO:0007669"/>
    <property type="project" value="TreeGrafter"/>
</dbReference>
<keyword evidence="2" id="KW-1133">Transmembrane helix</keyword>
<name>A0A915CWA1_9BILA</name>
<dbReference type="SMART" id="SM00239">
    <property type="entry name" value="C2"/>
    <property type="match status" value="2"/>
</dbReference>
<feature type="domain" description="C2" evidence="3">
    <location>
        <begin position="355"/>
        <end position="494"/>
    </location>
</feature>
<dbReference type="GO" id="GO:0030424">
    <property type="term" value="C:axon"/>
    <property type="evidence" value="ECO:0007669"/>
    <property type="project" value="TreeGrafter"/>
</dbReference>
<dbReference type="GO" id="GO:0005544">
    <property type="term" value="F:calcium-dependent phospholipid binding"/>
    <property type="evidence" value="ECO:0007669"/>
    <property type="project" value="TreeGrafter"/>
</dbReference>
<dbReference type="GO" id="GO:0006906">
    <property type="term" value="P:vesicle fusion"/>
    <property type="evidence" value="ECO:0007669"/>
    <property type="project" value="TreeGrafter"/>
</dbReference>
<feature type="domain" description="C2" evidence="3">
    <location>
        <begin position="206"/>
        <end position="341"/>
    </location>
</feature>
<feature type="transmembrane region" description="Helical" evidence="2">
    <location>
        <begin position="70"/>
        <end position="90"/>
    </location>
</feature>
<dbReference type="GO" id="GO:0001786">
    <property type="term" value="F:phosphatidylserine binding"/>
    <property type="evidence" value="ECO:0007669"/>
    <property type="project" value="TreeGrafter"/>
</dbReference>
<feature type="region of interest" description="Disordered" evidence="1">
    <location>
        <begin position="1"/>
        <end position="36"/>
    </location>
</feature>
<evidence type="ECO:0000313" key="4">
    <source>
        <dbReference type="Proteomes" id="UP000887574"/>
    </source>
</evidence>
<evidence type="ECO:0000256" key="2">
    <source>
        <dbReference type="SAM" id="Phobius"/>
    </source>
</evidence>
<dbReference type="InterPro" id="IPR035892">
    <property type="entry name" value="C2_domain_sf"/>
</dbReference>
<keyword evidence="2" id="KW-0812">Transmembrane</keyword>
<protein>
    <submittedName>
        <fullName evidence="5">C2 domain-containing protein</fullName>
    </submittedName>
</protein>
<dbReference type="GO" id="GO:0030276">
    <property type="term" value="F:clathrin binding"/>
    <property type="evidence" value="ECO:0007669"/>
    <property type="project" value="TreeGrafter"/>
</dbReference>
<reference evidence="5" key="1">
    <citation type="submission" date="2022-11" db="UniProtKB">
        <authorList>
            <consortium name="WormBaseParasite"/>
        </authorList>
    </citation>
    <scope>IDENTIFICATION</scope>
</reference>
<feature type="region of interest" description="Disordered" evidence="1">
    <location>
        <begin position="97"/>
        <end position="192"/>
    </location>
</feature>
<dbReference type="PANTHER" id="PTHR10024:SF369">
    <property type="entry name" value="FI18813P1"/>
    <property type="match status" value="1"/>
</dbReference>
<keyword evidence="2" id="KW-0472">Membrane</keyword>
<dbReference type="WBParaSite" id="jg12906">
    <property type="protein sequence ID" value="jg12906"/>
    <property type="gene ID" value="jg12906"/>
</dbReference>
<feature type="compositionally biased region" description="Low complexity" evidence="1">
    <location>
        <begin position="114"/>
        <end position="161"/>
    </location>
</feature>
<feature type="compositionally biased region" description="Basic and acidic residues" evidence="1">
    <location>
        <begin position="1"/>
        <end position="10"/>
    </location>
</feature>
<evidence type="ECO:0000313" key="5">
    <source>
        <dbReference type="WBParaSite" id="jg12906"/>
    </source>
</evidence>
<sequence length="498" mass="54744">MGSRDDHESGELVDEDTASVLVISDDDSDSTKKKENNKNMAVGKYFSEDNPEKVAPTTSFRNSISMESQLLSVGAGFVVFVALVAFLATLQRRKLRNSNQRSSFKSPLIQHPQLGGSLKSVKSVSSTTGKVGTKNFRPQHYQSPPSSQLQSPHGSDSSGGSPQCTPLTPYSSFSMTAPASRRVSSAASTHQQDTQDSLQQVWTDVNRGTISLQLQYDVVSQALQVTILACHELPEMMGSSSTSENGTLVSNLNPYVKLRILPDNQHRVKTRVLRGTRNPFFDETFTMYGITPANINNYSLYLAVLAFDKYGRDLILGEAVYSLAGEQADFINNNQKLSTTLKLKARQASVDDNAKRGQVLLSMAHNIHSNSINLAVLKMKDLPKDNAIGLMVDPYVKIYMLVNGQKVAKHKTHVKKKTQDPVFNESFSFELTGHRRGSNSPIVTPLQSVAFQLLILNHDGVTRNEVIGQCVLDADSPLLHQIQSAPGQQIAEWHSIQP</sequence>
<accession>A0A915CWA1</accession>
<dbReference type="GO" id="GO:0070382">
    <property type="term" value="C:exocytic vesicle"/>
    <property type="evidence" value="ECO:0007669"/>
    <property type="project" value="TreeGrafter"/>
</dbReference>
<feature type="compositionally biased region" description="Polar residues" evidence="1">
    <location>
        <begin position="162"/>
        <end position="175"/>
    </location>
</feature>
<proteinExistence type="predicted"/>
<evidence type="ECO:0000256" key="1">
    <source>
        <dbReference type="SAM" id="MobiDB-lite"/>
    </source>
</evidence>
<dbReference type="InterPro" id="IPR000008">
    <property type="entry name" value="C2_dom"/>
</dbReference>
<evidence type="ECO:0000259" key="3">
    <source>
        <dbReference type="PROSITE" id="PS50004"/>
    </source>
</evidence>
<dbReference type="AlphaFoldDB" id="A0A915CWA1"/>
<keyword evidence="4" id="KW-1185">Reference proteome</keyword>
<dbReference type="PROSITE" id="PS50004">
    <property type="entry name" value="C2"/>
    <property type="match status" value="2"/>
</dbReference>
<feature type="compositionally biased region" description="Low complexity" evidence="1">
    <location>
        <begin position="177"/>
        <end position="188"/>
    </location>
</feature>
<dbReference type="GO" id="GO:0000149">
    <property type="term" value="F:SNARE binding"/>
    <property type="evidence" value="ECO:0007669"/>
    <property type="project" value="TreeGrafter"/>
</dbReference>
<dbReference type="Gene3D" id="2.60.40.150">
    <property type="entry name" value="C2 domain"/>
    <property type="match status" value="2"/>
</dbReference>
<dbReference type="SUPFAM" id="SSF49562">
    <property type="entry name" value="C2 domain (Calcium/lipid-binding domain, CaLB)"/>
    <property type="match status" value="2"/>
</dbReference>